<evidence type="ECO:0000313" key="3">
    <source>
        <dbReference type="Proteomes" id="UP000006671"/>
    </source>
</evidence>
<dbReference type="Proteomes" id="UP000006671">
    <property type="component" value="Unassembled WGS sequence"/>
</dbReference>
<sequence length="180" mass="21286">MSFIYNQVFWITPYGKGDSSNNFEYYRERIERAISNFNLHVLKFLVVPVLRIFPSLPLYPPFGIPCAQPKCRERFQNDALLYKGYWKSSTSISILEEMRSVKILLASFNPDQSQSTQNVPTLIVYGESDNFFSWDETKHLFSKHFQNITWKSYPNLKHDVFHEDVKEPVCRDLYNLVVRN</sequence>
<dbReference type="Gene3D" id="3.40.50.1820">
    <property type="entry name" value="alpha/beta hydrolase"/>
    <property type="match status" value="1"/>
</dbReference>
<proteinExistence type="predicted"/>
<accession>D2VCG2</accession>
<dbReference type="InterPro" id="IPR029058">
    <property type="entry name" value="AB_hydrolase_fold"/>
</dbReference>
<dbReference type="EMBL" id="GG738863">
    <property type="protein sequence ID" value="EFC45301.1"/>
    <property type="molecule type" value="Genomic_DNA"/>
</dbReference>
<evidence type="ECO:0000259" key="1">
    <source>
        <dbReference type="Pfam" id="PF12146"/>
    </source>
</evidence>
<dbReference type="AlphaFoldDB" id="D2VCG2"/>
<reference evidence="2 3" key="1">
    <citation type="journal article" date="2010" name="Cell">
        <title>The genome of Naegleria gruberi illuminates early eukaryotic versatility.</title>
        <authorList>
            <person name="Fritz-Laylin L.K."/>
            <person name="Prochnik S.E."/>
            <person name="Ginger M.L."/>
            <person name="Dacks J.B."/>
            <person name="Carpenter M.L."/>
            <person name="Field M.C."/>
            <person name="Kuo A."/>
            <person name="Paredez A."/>
            <person name="Chapman J."/>
            <person name="Pham J."/>
            <person name="Shu S."/>
            <person name="Neupane R."/>
            <person name="Cipriano M."/>
            <person name="Mancuso J."/>
            <person name="Tu H."/>
            <person name="Salamov A."/>
            <person name="Lindquist E."/>
            <person name="Shapiro H."/>
            <person name="Lucas S."/>
            <person name="Grigoriev I.V."/>
            <person name="Cande W.Z."/>
            <person name="Fulton C."/>
            <person name="Rokhsar D.S."/>
            <person name="Dawson S.C."/>
        </authorList>
    </citation>
    <scope>NUCLEOTIDE SEQUENCE [LARGE SCALE GENOMIC DNA]</scope>
    <source>
        <strain evidence="2 3">NEG-M</strain>
    </source>
</reference>
<evidence type="ECO:0000313" key="2">
    <source>
        <dbReference type="EMBL" id="EFC45301.1"/>
    </source>
</evidence>
<dbReference type="Pfam" id="PF12146">
    <property type="entry name" value="Hydrolase_4"/>
    <property type="match status" value="1"/>
</dbReference>
<keyword evidence="3" id="KW-1185">Reference proteome</keyword>
<feature type="domain" description="Serine aminopeptidase S33" evidence="1">
    <location>
        <begin position="51"/>
        <end position="163"/>
    </location>
</feature>
<dbReference type="GeneID" id="8849421"/>
<dbReference type="RefSeq" id="XP_002678045.1">
    <property type="nucleotide sequence ID" value="XM_002677999.1"/>
</dbReference>
<dbReference type="VEuPathDB" id="AmoebaDB:NAEGRDRAFT_66560"/>
<dbReference type="InParanoid" id="D2VCG2"/>
<dbReference type="SUPFAM" id="SSF53474">
    <property type="entry name" value="alpha/beta-Hydrolases"/>
    <property type="match status" value="1"/>
</dbReference>
<dbReference type="KEGG" id="ngr:NAEGRDRAFT_66560"/>
<dbReference type="InterPro" id="IPR022742">
    <property type="entry name" value="Hydrolase_4"/>
</dbReference>
<gene>
    <name evidence="2" type="ORF">NAEGRDRAFT_66560</name>
</gene>
<protein>
    <submittedName>
        <fullName evidence="2">Predicted protein</fullName>
    </submittedName>
</protein>
<name>D2VCG2_NAEGR</name>
<organism evidence="3">
    <name type="scientific">Naegleria gruberi</name>
    <name type="common">Amoeba</name>
    <dbReference type="NCBI Taxonomy" id="5762"/>
    <lineage>
        <taxon>Eukaryota</taxon>
        <taxon>Discoba</taxon>
        <taxon>Heterolobosea</taxon>
        <taxon>Tetramitia</taxon>
        <taxon>Eutetramitia</taxon>
        <taxon>Vahlkampfiidae</taxon>
        <taxon>Naegleria</taxon>
    </lineage>
</organism>